<feature type="transmembrane region" description="Helical" evidence="1">
    <location>
        <begin position="55"/>
        <end position="75"/>
    </location>
</feature>
<dbReference type="Proteomes" id="UP000091820">
    <property type="component" value="Unassembled WGS sequence"/>
</dbReference>
<dbReference type="AlphaFoldDB" id="A0A1A9X2P6"/>
<evidence type="ECO:0000256" key="1">
    <source>
        <dbReference type="SAM" id="Phobius"/>
    </source>
</evidence>
<dbReference type="STRING" id="37001.A0A1A9X2P6"/>
<sequence length="215" mass="24330">MQQLSGVKIDHHNNFYRSCSVAGQDDVIALIGPTCAFAIRTCRSLGSLFTWNSPIYPNILVGVGVNILLILYYAARSTLIVDTLSANIKSFVYTPANREQIFQKNSSFIGNGNFMSTLMIREKYKFMPPHVFECVWPSTTVKSPHCKWTDESKEILQKCAIAGRVEIEVFSVVYGVTNVIIEMQNGVVQIYFARKREENYLSRTDQTCVCADNCW</sequence>
<keyword evidence="1" id="KW-0812">Transmembrane</keyword>
<reference evidence="3" key="1">
    <citation type="submission" date="2014-03" db="EMBL/GenBank/DDBJ databases">
        <authorList>
            <person name="Aksoy S."/>
            <person name="Warren W."/>
            <person name="Wilson R.K."/>
        </authorList>
    </citation>
    <scope>NUCLEOTIDE SEQUENCE [LARGE SCALE GENOMIC DNA]</scope>
    <source>
        <strain evidence="3">IAEA</strain>
    </source>
</reference>
<keyword evidence="1" id="KW-0472">Membrane</keyword>
<keyword evidence="3" id="KW-1185">Reference proteome</keyword>
<organism evidence="2 3">
    <name type="scientific">Glossina brevipalpis</name>
    <dbReference type="NCBI Taxonomy" id="37001"/>
    <lineage>
        <taxon>Eukaryota</taxon>
        <taxon>Metazoa</taxon>
        <taxon>Ecdysozoa</taxon>
        <taxon>Arthropoda</taxon>
        <taxon>Hexapoda</taxon>
        <taxon>Insecta</taxon>
        <taxon>Pterygota</taxon>
        <taxon>Neoptera</taxon>
        <taxon>Endopterygota</taxon>
        <taxon>Diptera</taxon>
        <taxon>Brachycera</taxon>
        <taxon>Muscomorpha</taxon>
        <taxon>Hippoboscoidea</taxon>
        <taxon>Glossinidae</taxon>
        <taxon>Glossina</taxon>
    </lineage>
</organism>
<keyword evidence="1" id="KW-1133">Transmembrane helix</keyword>
<evidence type="ECO:0000313" key="3">
    <source>
        <dbReference type="Proteomes" id="UP000091820"/>
    </source>
</evidence>
<proteinExistence type="predicted"/>
<dbReference type="VEuPathDB" id="VectorBase:GBRI042133"/>
<reference evidence="2" key="2">
    <citation type="submission" date="2020-05" db="UniProtKB">
        <authorList>
            <consortium name="EnsemblMetazoa"/>
        </authorList>
    </citation>
    <scope>IDENTIFICATION</scope>
    <source>
        <strain evidence="2">IAEA</strain>
    </source>
</reference>
<dbReference type="EnsemblMetazoa" id="GBRI042133-RA">
    <property type="protein sequence ID" value="GBRI042133-PA"/>
    <property type="gene ID" value="GBRI042133"/>
</dbReference>
<name>A0A1A9X2P6_9MUSC</name>
<protein>
    <submittedName>
        <fullName evidence="2">Uncharacterized protein</fullName>
    </submittedName>
</protein>
<evidence type="ECO:0000313" key="2">
    <source>
        <dbReference type="EnsemblMetazoa" id="GBRI042133-PA"/>
    </source>
</evidence>
<accession>A0A1A9X2P6</accession>